<accession>A0A1Y1ICV5</accession>
<dbReference type="AlphaFoldDB" id="A0A1Y1ICV5"/>
<proteinExistence type="predicted"/>
<gene>
    <name evidence="2" type="ORF">KFL_002960120</name>
</gene>
<sequence length="290" mass="32373">MHYFSKFAGRPAAITRRSAPNPPNPFTTRPAMSRRRADSSGDALQVGAHLPINQEGAPGNATGLKAQKGVNKENYEERLRTAPPSVVIPWVLDDVADSLTETDALRRGVTWEQHAARLRVCWQEYGAEFPKEFAEALTRFLETGDQIDQVVLFLLDIFAGDANEETVERHVTRGSKELWPLVLGELEKSWGEADWTSVPAAESRQRLRQLVIDLRGVAEKRLYSISDKLLDDNPSAKRNAEKLLDAIRTLWLEVERVDREAKKVAIEATLKPAPWEVEGPAGSDSEARKG</sequence>
<evidence type="ECO:0000313" key="3">
    <source>
        <dbReference type="Proteomes" id="UP000054558"/>
    </source>
</evidence>
<keyword evidence="3" id="KW-1185">Reference proteome</keyword>
<name>A0A1Y1ICV5_KLENI</name>
<evidence type="ECO:0000256" key="1">
    <source>
        <dbReference type="SAM" id="MobiDB-lite"/>
    </source>
</evidence>
<organism evidence="2 3">
    <name type="scientific">Klebsormidium nitens</name>
    <name type="common">Green alga</name>
    <name type="synonym">Ulothrix nitens</name>
    <dbReference type="NCBI Taxonomy" id="105231"/>
    <lineage>
        <taxon>Eukaryota</taxon>
        <taxon>Viridiplantae</taxon>
        <taxon>Streptophyta</taxon>
        <taxon>Klebsormidiophyceae</taxon>
        <taxon>Klebsormidiales</taxon>
        <taxon>Klebsormidiaceae</taxon>
        <taxon>Klebsormidium</taxon>
    </lineage>
</organism>
<protein>
    <submittedName>
        <fullName evidence="2">Uncharacterized protein</fullName>
    </submittedName>
</protein>
<evidence type="ECO:0000313" key="2">
    <source>
        <dbReference type="EMBL" id="GAQ86557.1"/>
    </source>
</evidence>
<dbReference type="EMBL" id="DF237245">
    <property type="protein sequence ID" value="GAQ86557.1"/>
    <property type="molecule type" value="Genomic_DNA"/>
</dbReference>
<dbReference type="Proteomes" id="UP000054558">
    <property type="component" value="Unassembled WGS sequence"/>
</dbReference>
<feature type="region of interest" description="Disordered" evidence="1">
    <location>
        <begin position="12"/>
        <end position="42"/>
    </location>
</feature>
<reference evidence="2 3" key="1">
    <citation type="journal article" date="2014" name="Nat. Commun.">
        <title>Klebsormidium flaccidum genome reveals primary factors for plant terrestrial adaptation.</title>
        <authorList>
            <person name="Hori K."/>
            <person name="Maruyama F."/>
            <person name="Fujisawa T."/>
            <person name="Togashi T."/>
            <person name="Yamamoto N."/>
            <person name="Seo M."/>
            <person name="Sato S."/>
            <person name="Yamada T."/>
            <person name="Mori H."/>
            <person name="Tajima N."/>
            <person name="Moriyama T."/>
            <person name="Ikeuchi M."/>
            <person name="Watanabe M."/>
            <person name="Wada H."/>
            <person name="Kobayashi K."/>
            <person name="Saito M."/>
            <person name="Masuda T."/>
            <person name="Sasaki-Sekimoto Y."/>
            <person name="Mashiguchi K."/>
            <person name="Awai K."/>
            <person name="Shimojima M."/>
            <person name="Masuda S."/>
            <person name="Iwai M."/>
            <person name="Nobusawa T."/>
            <person name="Narise T."/>
            <person name="Kondo S."/>
            <person name="Saito H."/>
            <person name="Sato R."/>
            <person name="Murakawa M."/>
            <person name="Ihara Y."/>
            <person name="Oshima-Yamada Y."/>
            <person name="Ohtaka K."/>
            <person name="Satoh M."/>
            <person name="Sonobe K."/>
            <person name="Ishii M."/>
            <person name="Ohtani R."/>
            <person name="Kanamori-Sato M."/>
            <person name="Honoki R."/>
            <person name="Miyazaki D."/>
            <person name="Mochizuki H."/>
            <person name="Umetsu J."/>
            <person name="Higashi K."/>
            <person name="Shibata D."/>
            <person name="Kamiya Y."/>
            <person name="Sato N."/>
            <person name="Nakamura Y."/>
            <person name="Tabata S."/>
            <person name="Ida S."/>
            <person name="Kurokawa K."/>
            <person name="Ohta H."/>
        </authorList>
    </citation>
    <scope>NUCLEOTIDE SEQUENCE [LARGE SCALE GENOMIC DNA]</scope>
    <source>
        <strain evidence="2 3">NIES-2285</strain>
    </source>
</reference>